<dbReference type="GO" id="GO:0000287">
    <property type="term" value="F:magnesium ion binding"/>
    <property type="evidence" value="ECO:0007669"/>
    <property type="project" value="UniProtKB-UniRule"/>
</dbReference>
<dbReference type="Proteomes" id="UP000594771">
    <property type="component" value="Chromosome"/>
</dbReference>
<dbReference type="Pfam" id="PF02875">
    <property type="entry name" value="Mur_ligase_C"/>
    <property type="match status" value="1"/>
</dbReference>
<evidence type="ECO:0000256" key="2">
    <source>
        <dbReference type="ARBA" id="ARBA00005898"/>
    </source>
</evidence>
<reference evidence="7" key="2">
    <citation type="submission" date="2022-09" db="EMBL/GenBank/DDBJ databases">
        <title>Aerococcus urinae taxonomy study.</title>
        <authorList>
            <person name="Christensen J."/>
            <person name="Senneby E."/>
        </authorList>
    </citation>
    <scope>NUCLEOTIDE SEQUENCE</scope>
    <source>
        <strain evidence="7">NLD-066-U95</strain>
    </source>
</reference>
<accession>A0A0X8FDV4</accession>
<dbReference type="GO" id="GO:0008360">
    <property type="term" value="P:regulation of cell shape"/>
    <property type="evidence" value="ECO:0007669"/>
    <property type="project" value="UniProtKB-KW"/>
</dbReference>
<evidence type="ECO:0000256" key="1">
    <source>
        <dbReference type="ARBA" id="ARBA00004752"/>
    </source>
</evidence>
<dbReference type="EC" id="6.3.2.-" evidence="3"/>
<keyword evidence="3 8" id="KW-0436">Ligase</keyword>
<evidence type="ECO:0000259" key="6">
    <source>
        <dbReference type="Pfam" id="PF08245"/>
    </source>
</evidence>
<dbReference type="PANTHER" id="PTHR23135:SF4">
    <property type="entry name" value="UDP-N-ACETYLMURAMOYL-L-ALANYL-D-GLUTAMATE--2,6-DIAMINOPIMELATE LIGASE MURE HOMOLOG, CHLOROPLASTIC"/>
    <property type="match status" value="1"/>
</dbReference>
<keyword evidence="3" id="KW-0067">ATP-binding</keyword>
<feature type="binding site" evidence="3">
    <location>
        <begin position="159"/>
        <end position="160"/>
    </location>
    <ligand>
        <name>UDP-N-acetyl-alpha-D-muramoyl-L-alanyl-D-glutamate</name>
        <dbReference type="ChEBI" id="CHEBI:83900"/>
    </ligand>
</feature>
<feature type="binding site" evidence="3">
    <location>
        <begin position="112"/>
        <end position="118"/>
    </location>
    <ligand>
        <name>ATP</name>
        <dbReference type="ChEBI" id="CHEBI:30616"/>
    </ligand>
</feature>
<dbReference type="GeneID" id="35767294"/>
<keyword evidence="3 4" id="KW-0573">Peptidoglycan synthesis</keyword>
<dbReference type="InterPro" id="IPR036565">
    <property type="entry name" value="Mur-like_cat_sf"/>
</dbReference>
<dbReference type="UniPathway" id="UPA00219"/>
<evidence type="ECO:0000313" key="8">
    <source>
        <dbReference type="EMBL" id="QPS01168.1"/>
    </source>
</evidence>
<protein>
    <recommendedName>
        <fullName evidence="3">UDP-N-acetylmuramyl-tripeptide synthetase</fullName>
        <ecNumber evidence="3">6.3.2.-</ecNumber>
    </recommendedName>
    <alternativeName>
        <fullName evidence="3">UDP-MurNAc-tripeptide synthetase</fullName>
    </alternativeName>
</protein>
<dbReference type="OrthoDB" id="9800958at2"/>
<organism evidence="8 9">
    <name type="scientific">Aerococcus urinae</name>
    <dbReference type="NCBI Taxonomy" id="1376"/>
    <lineage>
        <taxon>Bacteria</taxon>
        <taxon>Bacillati</taxon>
        <taxon>Bacillota</taxon>
        <taxon>Bacilli</taxon>
        <taxon>Lactobacillales</taxon>
        <taxon>Aerococcaceae</taxon>
        <taxon>Aerococcus</taxon>
    </lineage>
</organism>
<reference evidence="8 9" key="1">
    <citation type="submission" date="2020-12" db="EMBL/GenBank/DDBJ databases">
        <title>FDA dAtabase for Regulatory Grade micrObial Sequences (FDA-ARGOS): Supporting development and validation of Infectious Disease Dx tests.</title>
        <authorList>
            <person name="Sproer C."/>
            <person name="Gronow S."/>
            <person name="Severitt S."/>
            <person name="Schroder I."/>
            <person name="Tallon L."/>
            <person name="Sadzewicz L."/>
            <person name="Zhao X."/>
            <person name="Boylan J."/>
            <person name="Ott S."/>
            <person name="Bowen H."/>
            <person name="Vavikolanu K."/>
            <person name="Mehta A."/>
            <person name="Aluvathingal J."/>
            <person name="Nadendla S."/>
            <person name="Lowell S."/>
            <person name="Myers T."/>
            <person name="Yan Y."/>
            <person name="Sichtig H."/>
        </authorList>
    </citation>
    <scope>NUCLEOTIDE SEQUENCE [LARGE SCALE GENOMIC DNA]</scope>
    <source>
        <strain evidence="8 9">FDAARGOS_911</strain>
    </source>
</reference>
<evidence type="ECO:0000313" key="10">
    <source>
        <dbReference type="Proteomes" id="UP001069145"/>
    </source>
</evidence>
<dbReference type="GO" id="GO:0005524">
    <property type="term" value="F:ATP binding"/>
    <property type="evidence" value="ECO:0007669"/>
    <property type="project" value="UniProtKB-UniRule"/>
</dbReference>
<feature type="modified residue" description="N6-carboxylysine" evidence="3">
    <location>
        <position position="228"/>
    </location>
</feature>
<dbReference type="GO" id="GO:0005737">
    <property type="term" value="C:cytoplasm"/>
    <property type="evidence" value="ECO:0007669"/>
    <property type="project" value="UniProtKB-SubCell"/>
</dbReference>
<keyword evidence="10" id="KW-1185">Reference proteome</keyword>
<dbReference type="NCBIfam" id="TIGR01085">
    <property type="entry name" value="murE"/>
    <property type="match status" value="1"/>
</dbReference>
<dbReference type="KEGG" id="aun:AWM73_02735"/>
<dbReference type="Gene3D" id="3.40.1390.10">
    <property type="entry name" value="MurE/MurF, N-terminal domain"/>
    <property type="match status" value="1"/>
</dbReference>
<comment type="PTM">
    <text evidence="3">Carboxylation is probably crucial for Mg(2+) binding and, consequently, for the gamma-phosphate positioning of ATP.</text>
</comment>
<dbReference type="InterPro" id="IPR013221">
    <property type="entry name" value="Mur_ligase_cen"/>
</dbReference>
<dbReference type="EMBL" id="CP065662">
    <property type="protein sequence ID" value="QPS01168.1"/>
    <property type="molecule type" value="Genomic_DNA"/>
</dbReference>
<dbReference type="InterPro" id="IPR005761">
    <property type="entry name" value="UDP-N-AcMur-Glu-dNH2Pim_ligase"/>
</dbReference>
<keyword evidence="3 4" id="KW-0133">Cell shape</keyword>
<keyword evidence="3 4" id="KW-0961">Cell wall biogenesis/degradation</keyword>
<sequence>MKKTLREICRLLDERGQLKSPRLKSQASVQNLSYNSKAVSEGTLFFCKGAHFKPAYLEQAQALGAIAYVSEQDYGLDLPLIQVEDIRLAMPIIADFFYQAPYQAFHLTGITGTKGKTTTTFYLTKILDLYQKSLGKEPTAYLSSSSYYDGVDQGESHLTTPESLELFYRFNHVRESAIDFMTMEVSSQALKYHRVAEVPFEVGAFLNISTDHISPSEHPNFEDYFMSKLKLFDQSQLAVINLDADHIDRIYQRASDSKTVKEIVTVSTKDEQADYLAKNIVSGSDQQHFVLHAPDFEGEIRMKMLGRFNVENALVAIAIARYYQVPYETIKKALQEAQTEGRMEVYHSTDKRIHAIVDFAHNKLSLEKLFEASRQMYPKAHSIVVFGSAGDKAISRRKDLGEIAAQYADEIILTMDDPGTESVEKICQEINQPIQAAKRQAKIIPNRPQAIDYAFQQASAYDGEVVVLIAGKGDEDTMKINGVDQAYPTDRYYVKQALEEIPKH</sequence>
<dbReference type="InterPro" id="IPR035911">
    <property type="entry name" value="MurE/MurF_N"/>
</dbReference>
<keyword evidence="3" id="KW-0460">Magnesium</keyword>
<dbReference type="InterPro" id="IPR004101">
    <property type="entry name" value="Mur_ligase_C"/>
</dbReference>
<feature type="binding site" evidence="3">
    <location>
        <position position="194"/>
    </location>
    <ligand>
        <name>UDP-N-acetyl-alpha-D-muramoyl-L-alanyl-D-glutamate</name>
        <dbReference type="ChEBI" id="CHEBI:83900"/>
    </ligand>
</feature>
<keyword evidence="3" id="KW-0547">Nucleotide-binding</keyword>
<feature type="binding site" evidence="3">
    <location>
        <position position="186"/>
    </location>
    <ligand>
        <name>UDP-N-acetyl-alpha-D-muramoyl-L-alanyl-D-glutamate</name>
        <dbReference type="ChEBI" id="CHEBI:83900"/>
    </ligand>
</feature>
<feature type="binding site" evidence="3">
    <location>
        <position position="36"/>
    </location>
    <ligand>
        <name>UDP-N-acetyl-alpha-D-muramoyl-L-alanyl-D-glutamate</name>
        <dbReference type="ChEBI" id="CHEBI:83900"/>
    </ligand>
</feature>
<evidence type="ECO:0000313" key="7">
    <source>
        <dbReference type="EMBL" id="MCY3053087.1"/>
    </source>
</evidence>
<dbReference type="Proteomes" id="UP001069145">
    <property type="component" value="Unassembled WGS sequence"/>
</dbReference>
<evidence type="ECO:0000256" key="4">
    <source>
        <dbReference type="RuleBase" id="RU004135"/>
    </source>
</evidence>
<comment type="function">
    <text evidence="3">Catalyzes the addition of an amino acid to the nucleotide precursor UDP-N-acetylmuramoyl-L-alanyl-D-glutamate (UMAG) in the biosynthesis of bacterial cell-wall peptidoglycan.</text>
</comment>
<comment type="caution">
    <text evidence="3">Lacks conserved residue(s) required for the propagation of feature annotation.</text>
</comment>
<comment type="similarity">
    <text evidence="2 3">Belongs to the MurCDEF family. MurE subfamily.</text>
</comment>
<dbReference type="HAMAP" id="MF_00208">
    <property type="entry name" value="MurE"/>
    <property type="match status" value="1"/>
</dbReference>
<dbReference type="GO" id="GO:0016881">
    <property type="term" value="F:acid-amino acid ligase activity"/>
    <property type="evidence" value="ECO:0007669"/>
    <property type="project" value="UniProtKB-UniRule"/>
</dbReference>
<feature type="domain" description="Mur ligase central" evidence="6">
    <location>
        <begin position="110"/>
        <end position="320"/>
    </location>
</feature>
<dbReference type="InterPro" id="IPR036615">
    <property type="entry name" value="Mur_ligase_C_dom_sf"/>
</dbReference>
<comment type="cofactor">
    <cofactor evidence="3">
        <name>Mg(2+)</name>
        <dbReference type="ChEBI" id="CHEBI:18420"/>
    </cofactor>
</comment>
<dbReference type="RefSeq" id="WP_060777979.1">
    <property type="nucleotide sequence ID" value="NZ_CAJHLF010000003.1"/>
</dbReference>
<dbReference type="SUPFAM" id="SSF53244">
    <property type="entry name" value="MurD-like peptide ligases, peptide-binding domain"/>
    <property type="match status" value="1"/>
</dbReference>
<dbReference type="AlphaFoldDB" id="A0A0X8FDV4"/>
<dbReference type="SUPFAM" id="SSF53623">
    <property type="entry name" value="MurD-like peptide ligases, catalytic domain"/>
    <property type="match status" value="1"/>
</dbReference>
<dbReference type="EMBL" id="JAOTML010000003">
    <property type="protein sequence ID" value="MCY3053087.1"/>
    <property type="molecule type" value="Genomic_DNA"/>
</dbReference>
<dbReference type="Gene3D" id="3.90.190.20">
    <property type="entry name" value="Mur ligase, C-terminal domain"/>
    <property type="match status" value="1"/>
</dbReference>
<gene>
    <name evidence="3" type="primary">murE</name>
    <name evidence="8" type="ORF">I6G68_07315</name>
    <name evidence="7" type="ORF">ODY43_03705</name>
</gene>
<evidence type="ECO:0000259" key="5">
    <source>
        <dbReference type="Pfam" id="PF02875"/>
    </source>
</evidence>
<dbReference type="GO" id="GO:0009252">
    <property type="term" value="P:peptidoglycan biosynthetic process"/>
    <property type="evidence" value="ECO:0007669"/>
    <property type="project" value="UniProtKB-UniRule"/>
</dbReference>
<keyword evidence="3 4" id="KW-0132">Cell division</keyword>
<keyword evidence="3 4" id="KW-0131">Cell cycle</keyword>
<dbReference type="PANTHER" id="PTHR23135">
    <property type="entry name" value="MUR LIGASE FAMILY MEMBER"/>
    <property type="match status" value="1"/>
</dbReference>
<proteinExistence type="inferred from homology"/>
<keyword evidence="3" id="KW-0963">Cytoplasm</keyword>
<dbReference type="Gene3D" id="3.40.1190.10">
    <property type="entry name" value="Mur-like, catalytic domain"/>
    <property type="match status" value="1"/>
</dbReference>
<dbReference type="Pfam" id="PF08245">
    <property type="entry name" value="Mur_ligase_M"/>
    <property type="match status" value="1"/>
</dbReference>
<dbReference type="GO" id="GO:0051301">
    <property type="term" value="P:cell division"/>
    <property type="evidence" value="ECO:0007669"/>
    <property type="project" value="UniProtKB-KW"/>
</dbReference>
<comment type="pathway">
    <text evidence="1 3 4">Cell wall biogenesis; peptidoglycan biosynthesis.</text>
</comment>
<dbReference type="GO" id="GO:0071555">
    <property type="term" value="P:cell wall organization"/>
    <property type="evidence" value="ECO:0007669"/>
    <property type="project" value="UniProtKB-KW"/>
</dbReference>
<dbReference type="SUPFAM" id="SSF63418">
    <property type="entry name" value="MurE/MurF N-terminal domain"/>
    <property type="match status" value="1"/>
</dbReference>
<evidence type="ECO:0000313" key="9">
    <source>
        <dbReference type="Proteomes" id="UP000594771"/>
    </source>
</evidence>
<name>A0A0X8FDV4_9LACT</name>
<evidence type="ECO:0000256" key="3">
    <source>
        <dbReference type="HAMAP-Rule" id="MF_00208"/>
    </source>
</evidence>
<feature type="domain" description="Mur ligase C-terminal" evidence="5">
    <location>
        <begin position="341"/>
        <end position="473"/>
    </location>
</feature>
<comment type="subcellular location">
    <subcellularLocation>
        <location evidence="3 4">Cytoplasm</location>
    </subcellularLocation>
</comment>